<protein>
    <submittedName>
        <fullName evidence="1">Transposase IS200-like protein</fullName>
    </submittedName>
</protein>
<reference evidence="2" key="1">
    <citation type="journal article" date="2022" name="Nat. Commun.">
        <title>Chromosome evolution and the genetic basis of agronomically important traits in greater yam.</title>
        <authorList>
            <person name="Bredeson J.V."/>
            <person name="Lyons J.B."/>
            <person name="Oniyinde I.O."/>
            <person name="Okereke N.R."/>
            <person name="Kolade O."/>
            <person name="Nnabue I."/>
            <person name="Nwadili C.O."/>
            <person name="Hribova E."/>
            <person name="Parker M."/>
            <person name="Nwogha J."/>
            <person name="Shu S."/>
            <person name="Carlson J."/>
            <person name="Kariba R."/>
            <person name="Muthemba S."/>
            <person name="Knop K."/>
            <person name="Barton G.J."/>
            <person name="Sherwood A.V."/>
            <person name="Lopez-Montes A."/>
            <person name="Asiedu R."/>
            <person name="Jamnadass R."/>
            <person name="Muchugi A."/>
            <person name="Goodstein D."/>
            <person name="Egesi C.N."/>
            <person name="Featherston J."/>
            <person name="Asfaw A."/>
            <person name="Simpson G.G."/>
            <person name="Dolezel J."/>
            <person name="Hendre P.S."/>
            <person name="Van Deynze A."/>
            <person name="Kumar P.L."/>
            <person name="Obidiegwu J.E."/>
            <person name="Bhattacharjee R."/>
            <person name="Rokhsar D.S."/>
        </authorList>
    </citation>
    <scope>NUCLEOTIDE SEQUENCE [LARGE SCALE GENOMIC DNA]</scope>
    <source>
        <strain evidence="2">cv. TDa95/00328</strain>
    </source>
</reference>
<organism evidence="1 2">
    <name type="scientific">Dioscorea alata</name>
    <name type="common">Purple yam</name>
    <dbReference type="NCBI Taxonomy" id="55571"/>
    <lineage>
        <taxon>Eukaryota</taxon>
        <taxon>Viridiplantae</taxon>
        <taxon>Streptophyta</taxon>
        <taxon>Embryophyta</taxon>
        <taxon>Tracheophyta</taxon>
        <taxon>Spermatophyta</taxon>
        <taxon>Magnoliopsida</taxon>
        <taxon>Liliopsida</taxon>
        <taxon>Dioscoreales</taxon>
        <taxon>Dioscoreaceae</taxon>
        <taxon>Dioscorea</taxon>
    </lineage>
</organism>
<accession>A0ACB7UHQ5</accession>
<evidence type="ECO:0000313" key="2">
    <source>
        <dbReference type="Proteomes" id="UP000827976"/>
    </source>
</evidence>
<proteinExistence type="predicted"/>
<evidence type="ECO:0000313" key="1">
    <source>
        <dbReference type="EMBL" id="KAH7659874.1"/>
    </source>
</evidence>
<comment type="caution">
    <text evidence="1">The sequence shown here is derived from an EMBL/GenBank/DDBJ whole genome shotgun (WGS) entry which is preliminary data.</text>
</comment>
<gene>
    <name evidence="1" type="ORF">IHE45_16G060800</name>
</gene>
<dbReference type="Proteomes" id="UP000827976">
    <property type="component" value="Chromosome 16"/>
</dbReference>
<keyword evidence="2" id="KW-1185">Reference proteome</keyword>
<sequence length="347" mass="40732">MGVLAAIQSQDIMLEILSWLPPHSMIRFKSSCKLWHSIISDPYFMKIKLRRSFGGIGIILTLNTSLYYYSLESRSLLKLTDPSLSTIKNHVARITPHNGLLFFSIVSSLDGLLLYKVGVFSNQKKFVKFYYLYNPITTFFKLIPKPKTEFNQSFNHEILLIPEHKVVKLDVLRWSDDRAECVLRVYSCETGKWEFCGKQPLIYKDVLWIRNVHIPFLVDEYGFEVLYFGEFKGHLHLIISRKCGIFHFYIIEAVKDYSKWSVLYKINLNSQFLGKILCDIRFHHIIHMERGATRDYDKLVLNYENKILSYNLMDDTVSEINVPLTSNSTWSYNVYPSNCMFYRCLNS</sequence>
<name>A0ACB7UHQ5_DIOAL</name>
<dbReference type="EMBL" id="CM037026">
    <property type="protein sequence ID" value="KAH7659874.1"/>
    <property type="molecule type" value="Genomic_DNA"/>
</dbReference>